<name>A0A2S8BSU7_9MYCO</name>
<dbReference type="Proteomes" id="UP000238296">
    <property type="component" value="Unassembled WGS sequence"/>
</dbReference>
<gene>
    <name evidence="1" type="ORF">C1Y40_00018</name>
</gene>
<reference evidence="1 2" key="1">
    <citation type="journal article" date="2017" name="Int. J. Syst. Evol. Microbiol.">
        <title>Mycobacterium talmoniae sp. nov., a slowly growing mycobacterium isolated from human respiratory samples.</title>
        <authorList>
            <person name="Davidson R.M."/>
            <person name="DeGroote M.A."/>
            <person name="Marola J.L."/>
            <person name="Buss S."/>
            <person name="Jones V."/>
            <person name="McNeil M.R."/>
            <person name="Freifeld A.G."/>
            <person name="Elaine Epperson L."/>
            <person name="Hasan N.A."/>
            <person name="Jackson M."/>
            <person name="Iwen P.C."/>
            <person name="Salfinger M."/>
            <person name="Strong M."/>
        </authorList>
    </citation>
    <scope>NUCLEOTIDE SEQUENCE [LARGE SCALE GENOMIC DNA]</scope>
    <source>
        <strain evidence="1 2">ATCC BAA-2683</strain>
    </source>
</reference>
<proteinExistence type="predicted"/>
<evidence type="ECO:0000313" key="1">
    <source>
        <dbReference type="EMBL" id="PQM49748.1"/>
    </source>
</evidence>
<accession>A0A2S8BSU7</accession>
<organism evidence="1 2">
    <name type="scientific">Mycobacterium talmoniae</name>
    <dbReference type="NCBI Taxonomy" id="1858794"/>
    <lineage>
        <taxon>Bacteria</taxon>
        <taxon>Bacillati</taxon>
        <taxon>Actinomycetota</taxon>
        <taxon>Actinomycetes</taxon>
        <taxon>Mycobacteriales</taxon>
        <taxon>Mycobacteriaceae</taxon>
        <taxon>Mycobacterium</taxon>
    </lineage>
</organism>
<evidence type="ECO:0000313" key="2">
    <source>
        <dbReference type="Proteomes" id="UP000238296"/>
    </source>
</evidence>
<dbReference type="AlphaFoldDB" id="A0A2S8BSU7"/>
<comment type="caution">
    <text evidence="1">The sequence shown here is derived from an EMBL/GenBank/DDBJ whole genome shotgun (WGS) entry which is preliminary data.</text>
</comment>
<protein>
    <submittedName>
        <fullName evidence="1">Uncharacterized protein</fullName>
    </submittedName>
</protein>
<sequence length="65" mass="6845">MRITFQPMPRPRTVNNNTNAAPVMIRRRVRGGGVGVSTCGATLLGEPLRGLMAEARPAAVLGTVS</sequence>
<dbReference type="EMBL" id="PPEA01000005">
    <property type="protein sequence ID" value="PQM49748.1"/>
    <property type="molecule type" value="Genomic_DNA"/>
</dbReference>